<gene>
    <name evidence="2" type="ORF">CEPIT_LOCUS36282</name>
    <name evidence="1" type="ORF">CEPIT_LOCUS7430</name>
</gene>
<reference evidence="2" key="1">
    <citation type="submission" date="2022-07" db="EMBL/GenBank/DDBJ databases">
        <authorList>
            <person name="Macas J."/>
            <person name="Novak P."/>
            <person name="Neumann P."/>
        </authorList>
    </citation>
    <scope>NUCLEOTIDE SEQUENCE</scope>
</reference>
<proteinExistence type="predicted"/>
<evidence type="ECO:0000313" key="1">
    <source>
        <dbReference type="EMBL" id="CAH9080776.1"/>
    </source>
</evidence>
<organism evidence="2 3">
    <name type="scientific">Cuscuta epithymum</name>
    <dbReference type="NCBI Taxonomy" id="186058"/>
    <lineage>
        <taxon>Eukaryota</taxon>
        <taxon>Viridiplantae</taxon>
        <taxon>Streptophyta</taxon>
        <taxon>Embryophyta</taxon>
        <taxon>Tracheophyta</taxon>
        <taxon>Spermatophyta</taxon>
        <taxon>Magnoliopsida</taxon>
        <taxon>eudicotyledons</taxon>
        <taxon>Gunneridae</taxon>
        <taxon>Pentapetalae</taxon>
        <taxon>asterids</taxon>
        <taxon>lamiids</taxon>
        <taxon>Solanales</taxon>
        <taxon>Convolvulaceae</taxon>
        <taxon>Cuscuteae</taxon>
        <taxon>Cuscuta</taxon>
        <taxon>Cuscuta subgen. Cuscuta</taxon>
    </lineage>
</organism>
<comment type="caution">
    <text evidence="2">The sequence shown here is derived from an EMBL/GenBank/DDBJ whole genome shotgun (WGS) entry which is preliminary data.</text>
</comment>
<dbReference type="EMBL" id="CAMAPF010001001">
    <property type="protein sequence ID" value="CAH9137767.1"/>
    <property type="molecule type" value="Genomic_DNA"/>
</dbReference>
<dbReference type="Proteomes" id="UP001152523">
    <property type="component" value="Unassembled WGS sequence"/>
</dbReference>
<sequence length="170" mass="19452">MDDVVHQYKHMVIGDDKEEVFFDEEDEGEVSHKGTADFPVVGVILTDRKIKFQIFKELMASLWRHVKGVSIQKIGDKRMQRGKIGRRLQTLEIALSRKGTQLVQRRLRGSLSKEEPGRKGDRMLSQRKAWHLTDKKTERWQTSCRSADLCWVSEKIKGGVGGDAPGFGEE</sequence>
<dbReference type="EMBL" id="CAMAPF010000035">
    <property type="protein sequence ID" value="CAH9080776.1"/>
    <property type="molecule type" value="Genomic_DNA"/>
</dbReference>
<evidence type="ECO:0000313" key="2">
    <source>
        <dbReference type="EMBL" id="CAH9137767.1"/>
    </source>
</evidence>
<name>A0AAV0FQ76_9ASTE</name>
<dbReference type="AlphaFoldDB" id="A0AAV0FQ76"/>
<evidence type="ECO:0000313" key="3">
    <source>
        <dbReference type="Proteomes" id="UP001152523"/>
    </source>
</evidence>
<accession>A0AAV0FQ76</accession>
<protein>
    <submittedName>
        <fullName evidence="2">Uncharacterized protein</fullName>
    </submittedName>
</protein>
<keyword evidence="3" id="KW-1185">Reference proteome</keyword>